<feature type="transmembrane region" description="Helical" evidence="1">
    <location>
        <begin position="36"/>
        <end position="56"/>
    </location>
</feature>
<feature type="transmembrane region" description="Helical" evidence="1">
    <location>
        <begin position="7"/>
        <end position="24"/>
    </location>
</feature>
<gene>
    <name evidence="2" type="ORF">MEG1DRAFT_00815</name>
</gene>
<name>A0A081S0S3_PHOTE</name>
<dbReference type="EMBL" id="JGVH01000007">
    <property type="protein sequence ID" value="KER04526.1"/>
    <property type="molecule type" value="Genomic_DNA"/>
</dbReference>
<dbReference type="GO" id="GO:0005886">
    <property type="term" value="C:plasma membrane"/>
    <property type="evidence" value="ECO:0007669"/>
    <property type="project" value="TreeGrafter"/>
</dbReference>
<proteinExistence type="predicted"/>
<dbReference type="AlphaFoldDB" id="A0A081S0S3"/>
<feature type="transmembrane region" description="Helical" evidence="1">
    <location>
        <begin position="107"/>
        <end position="127"/>
    </location>
</feature>
<keyword evidence="1" id="KW-1133">Transmembrane helix</keyword>
<keyword evidence="1" id="KW-0472">Membrane</keyword>
<dbReference type="PANTHER" id="PTHR34821">
    <property type="entry name" value="INNER MEMBRANE PROTEIN YDCZ"/>
    <property type="match status" value="1"/>
</dbReference>
<keyword evidence="1" id="KW-0812">Transmembrane</keyword>
<evidence type="ECO:0008006" key="4">
    <source>
        <dbReference type="Google" id="ProtNLM"/>
    </source>
</evidence>
<protein>
    <recommendedName>
        <fullName evidence="4">Transporter family-2 protein</fullName>
    </recommendedName>
</protein>
<sequence length="158" mass="17194">MINKIRNILLAIIGGSLLTLMIYTNSILSKSTTPFFASWVAHGIGAIVALILFIIVAKFFSKKEMDENKHRKSNIPIWFYLGGIPGALTVVLAAVAINGGLPLSSTISLGLVGQIIFGLVADHFGLLRTRKRKIVIQDLYVIFFVLFGSMLILFGGSN</sequence>
<dbReference type="InterPro" id="IPR006750">
    <property type="entry name" value="YdcZ"/>
</dbReference>
<dbReference type="PANTHER" id="PTHR34821:SF2">
    <property type="entry name" value="INNER MEMBRANE PROTEIN YDCZ"/>
    <property type="match status" value="1"/>
</dbReference>
<dbReference type="RefSeq" id="WP_023045403.1">
    <property type="nucleotide sequence ID" value="NZ_CAWLUD010000007.1"/>
</dbReference>
<evidence type="ECO:0000313" key="3">
    <source>
        <dbReference type="Proteomes" id="UP000028002"/>
    </source>
</evidence>
<dbReference type="Proteomes" id="UP000028002">
    <property type="component" value="Unassembled WGS sequence"/>
</dbReference>
<organism evidence="2 3">
    <name type="scientific">Photorhabdus temperata subsp. temperata Meg1</name>
    <dbReference type="NCBI Taxonomy" id="1393735"/>
    <lineage>
        <taxon>Bacteria</taxon>
        <taxon>Pseudomonadati</taxon>
        <taxon>Pseudomonadota</taxon>
        <taxon>Gammaproteobacteria</taxon>
        <taxon>Enterobacterales</taxon>
        <taxon>Morganellaceae</taxon>
        <taxon>Photorhabdus</taxon>
    </lineage>
</organism>
<dbReference type="Pfam" id="PF04657">
    <property type="entry name" value="DMT_YdcZ"/>
    <property type="match status" value="1"/>
</dbReference>
<feature type="transmembrane region" description="Helical" evidence="1">
    <location>
        <begin position="139"/>
        <end position="157"/>
    </location>
</feature>
<dbReference type="PATRIC" id="fig|1393735.3.peg.835"/>
<reference evidence="2 3" key="1">
    <citation type="submission" date="2014-03" db="EMBL/GenBank/DDBJ databases">
        <title>Draft Genome of Photorhabdus temperata Meg1.</title>
        <authorList>
            <person name="Hurst S.G.IV."/>
            <person name="Morris K."/>
            <person name="Thomas K."/>
            <person name="Tisa L.S."/>
        </authorList>
    </citation>
    <scope>NUCLEOTIDE SEQUENCE [LARGE SCALE GENOMIC DNA]</scope>
    <source>
        <strain evidence="2 3">Meg1</strain>
    </source>
</reference>
<evidence type="ECO:0000256" key="1">
    <source>
        <dbReference type="SAM" id="Phobius"/>
    </source>
</evidence>
<comment type="caution">
    <text evidence="2">The sequence shown here is derived from an EMBL/GenBank/DDBJ whole genome shotgun (WGS) entry which is preliminary data.</text>
</comment>
<evidence type="ECO:0000313" key="2">
    <source>
        <dbReference type="EMBL" id="KER04526.1"/>
    </source>
</evidence>
<accession>A0A081S0S3</accession>
<feature type="transmembrane region" description="Helical" evidence="1">
    <location>
        <begin position="77"/>
        <end position="101"/>
    </location>
</feature>